<dbReference type="EMBL" id="BARS01002075">
    <property type="protein sequence ID" value="GAF80750.1"/>
    <property type="molecule type" value="Genomic_DNA"/>
</dbReference>
<dbReference type="InterPro" id="IPR001466">
    <property type="entry name" value="Beta-lactam-related"/>
</dbReference>
<comment type="caution">
    <text evidence="4">The sequence shown here is derived from an EMBL/GenBank/DDBJ whole genome shotgun (WGS) entry which is preliminary data.</text>
</comment>
<feature type="non-terminal residue" evidence="4">
    <location>
        <position position="1"/>
    </location>
</feature>
<protein>
    <recommendedName>
        <fullName evidence="5">Beta-lactamase-related domain-containing protein</fullName>
    </recommendedName>
</protein>
<feature type="region of interest" description="Disordered" evidence="1">
    <location>
        <begin position="367"/>
        <end position="400"/>
    </location>
</feature>
<dbReference type="InterPro" id="IPR021860">
    <property type="entry name" value="Peptidase_S12_Pab87-rel_C"/>
</dbReference>
<dbReference type="Gene3D" id="2.40.128.600">
    <property type="match status" value="1"/>
</dbReference>
<dbReference type="SUPFAM" id="SSF56601">
    <property type="entry name" value="beta-lactamase/transpeptidase-like"/>
    <property type="match status" value="1"/>
</dbReference>
<name>X0TX95_9ZZZZ</name>
<dbReference type="Gene3D" id="3.40.710.10">
    <property type="entry name" value="DD-peptidase/beta-lactamase superfamily"/>
    <property type="match status" value="1"/>
</dbReference>
<evidence type="ECO:0000313" key="4">
    <source>
        <dbReference type="EMBL" id="GAF80750.1"/>
    </source>
</evidence>
<organism evidence="4">
    <name type="scientific">marine sediment metagenome</name>
    <dbReference type="NCBI Taxonomy" id="412755"/>
    <lineage>
        <taxon>unclassified sequences</taxon>
        <taxon>metagenomes</taxon>
        <taxon>ecological metagenomes</taxon>
    </lineage>
</organism>
<evidence type="ECO:0000259" key="2">
    <source>
        <dbReference type="Pfam" id="PF00144"/>
    </source>
</evidence>
<evidence type="ECO:0000256" key="1">
    <source>
        <dbReference type="SAM" id="MobiDB-lite"/>
    </source>
</evidence>
<sequence length="484" mass="55376">VLFFAFLLSQFAAAQQLPLKNLDEYIEKAIKDWNVAGMAIAIVKDDTVVYAKGFGYKNVDEKTEIDEHTLFAIGSTSKAFTAALMGMLVDEEKVRWDDKVTQHLPEFQLYDPYVTREFTIRDLLCHRSGLSRGDQLWFGSTFSRDEILYRIRYLEPSWSFRSHYGYQNIMFLIAGQLIAQVTGKSWDDNVKERIFLPLGMNETNTSINDFKPGDNAATPHQRTRDTLRTIPWRDIDNIGPAGSINSNVVDMAKWLRLQLGNGTFEAREFWSSDIQREMHSPQTITSGLRTGLSHFSLYGLAWSLRDYRGKFIASHSGSIDGMNASVGLMPEENLGVVQLSNVNGNPIMSNLMNRIFDAYLGVPEDEWRDVGQPREPSTQQRQRRQEEQPPPEDTKPSLPLERYAGTYENKMVGNVKVELKDGKLTLDFEGYPDAVLEHRHLDTFRYTFKDKYANSYNLTFIIDASARISGINMQRLGEFRRVGR</sequence>
<evidence type="ECO:0008006" key="5">
    <source>
        <dbReference type="Google" id="ProtNLM"/>
    </source>
</evidence>
<dbReference type="AlphaFoldDB" id="X0TX95"/>
<proteinExistence type="predicted"/>
<feature type="domain" description="Beta-lactamase-related" evidence="2">
    <location>
        <begin position="23"/>
        <end position="345"/>
    </location>
</feature>
<reference evidence="4" key="1">
    <citation type="journal article" date="2014" name="Front. Microbiol.">
        <title>High frequency of phylogenetically diverse reductive dehalogenase-homologous genes in deep subseafloor sedimentary metagenomes.</title>
        <authorList>
            <person name="Kawai M."/>
            <person name="Futagami T."/>
            <person name="Toyoda A."/>
            <person name="Takaki Y."/>
            <person name="Nishi S."/>
            <person name="Hori S."/>
            <person name="Arai W."/>
            <person name="Tsubouchi T."/>
            <person name="Morono Y."/>
            <person name="Uchiyama I."/>
            <person name="Ito T."/>
            <person name="Fujiyama A."/>
            <person name="Inagaki F."/>
            <person name="Takami H."/>
        </authorList>
    </citation>
    <scope>NUCLEOTIDE SEQUENCE</scope>
    <source>
        <strain evidence="4">Expedition CK06-06</strain>
    </source>
</reference>
<dbReference type="InterPro" id="IPR012338">
    <property type="entry name" value="Beta-lactam/transpept-like"/>
</dbReference>
<gene>
    <name evidence="4" type="ORF">S01H1_03871</name>
</gene>
<dbReference type="PANTHER" id="PTHR46825:SF15">
    <property type="entry name" value="BETA-LACTAMASE-RELATED DOMAIN-CONTAINING PROTEIN"/>
    <property type="match status" value="1"/>
</dbReference>
<feature type="compositionally biased region" description="Basic and acidic residues" evidence="1">
    <location>
        <begin position="383"/>
        <end position="395"/>
    </location>
</feature>
<dbReference type="Pfam" id="PF00144">
    <property type="entry name" value="Beta-lactamase"/>
    <property type="match status" value="1"/>
</dbReference>
<feature type="domain" description="Peptidase S12 Pab87-related C-terminal" evidence="3">
    <location>
        <begin position="390"/>
        <end position="474"/>
    </location>
</feature>
<dbReference type="Pfam" id="PF11954">
    <property type="entry name" value="DUF3471"/>
    <property type="match status" value="1"/>
</dbReference>
<evidence type="ECO:0000259" key="3">
    <source>
        <dbReference type="Pfam" id="PF11954"/>
    </source>
</evidence>
<dbReference type="InterPro" id="IPR050491">
    <property type="entry name" value="AmpC-like"/>
</dbReference>
<dbReference type="PANTHER" id="PTHR46825">
    <property type="entry name" value="D-ALANYL-D-ALANINE-CARBOXYPEPTIDASE/ENDOPEPTIDASE AMPH"/>
    <property type="match status" value="1"/>
</dbReference>
<accession>X0TX95</accession>